<dbReference type="Pfam" id="PF20231">
    <property type="entry name" value="DUF6589"/>
    <property type="match status" value="1"/>
</dbReference>
<dbReference type="EMBL" id="PGCJ01001422">
    <property type="protein sequence ID" value="PLW05549.1"/>
    <property type="molecule type" value="Genomic_DNA"/>
</dbReference>
<name>A0A2N5RX21_9BASI</name>
<reference evidence="3 4" key="1">
    <citation type="submission" date="2017-11" db="EMBL/GenBank/DDBJ databases">
        <title>De novo assembly and phasing of dikaryotic genomes from two isolates of Puccinia coronata f. sp. avenae, the causal agent of oat crown rust.</title>
        <authorList>
            <person name="Miller M.E."/>
            <person name="Zhang Y."/>
            <person name="Omidvar V."/>
            <person name="Sperschneider J."/>
            <person name="Schwessinger B."/>
            <person name="Raley C."/>
            <person name="Palmer J.M."/>
            <person name="Garnica D."/>
            <person name="Upadhyaya N."/>
            <person name="Rathjen J."/>
            <person name="Taylor J.M."/>
            <person name="Park R.F."/>
            <person name="Dodds P.N."/>
            <person name="Hirsch C.D."/>
            <person name="Kianian S.F."/>
            <person name="Figueroa M."/>
        </authorList>
    </citation>
    <scope>NUCLEOTIDE SEQUENCE [LARGE SCALE GENOMIC DNA]</scope>
    <source>
        <strain evidence="3">12NC29</strain>
    </source>
</reference>
<evidence type="ECO:0000313" key="4">
    <source>
        <dbReference type="Proteomes" id="UP000235388"/>
    </source>
</evidence>
<dbReference type="AlphaFoldDB" id="A0A2N5RX21"/>
<sequence>MDHISKDQKALEVCLLLRTLPNKMTPKVFFQHFLHSAHSDLALLRRFLAQPTGIESTMQLVQALRKEITKTKVGVAAWGDLIQNEAINIASKQQPKRGNYPHGSFQSLTTVAKSFFSTDEKETRETILTTEQMPFLYNTLLQTLLLKAQQSPTVLESEDEEPVDGMDLDVIGVSGEANFFCYTKQPAAISTRFKKIASTICSMVAFACNRRANGFQLTNSVRFLACGVSDRVHDYLHYLGLTSSKRTALSALNRLALNAKHNLDMEQKVHDLSVGNRSHTFRESIRGLESLVIKPAMLLPTAKENITSVAVWNSQIAQVLMNQLTVPKDKKINSDVPPADNSAEGIGQVFEAVFSQTGLSINEFFGRVLPMDGDLGTVQNFNCLQAQRSPNPYPQESLSNTLFQLGASHTLWNIASAIFTLHIGNPKDARDCGAWQYLEALGFPSEKAIQKKDFTLMINQMERVFESILYYCLREIIENRQKGVSDSILRKKADAKEPGKKGDSNALPVIETEEWNSIVEDCYTQFCTGQARKEAKARDCSRLHNTLFMLHDFPTVVEAKRSMRDGDVGRLMIIWSKWSLMTQALPGITNYSTYLPRAVLLLTVILPPDMRKYLRHNLLITPTGRDDHFLSKDGWLEVQNYWLKHFYNDCGNGTQIDRLCNIYSPNIMMLQKLLRSLKIDSGEKMIYQSHKNKLEQRSLDMVTLMANNHDVLDKDPNNGTSKNKIENTC</sequence>
<dbReference type="STRING" id="200324.A0A2N5RX21"/>
<comment type="caution">
    <text evidence="3">The sequence shown here is derived from an EMBL/GenBank/DDBJ whole genome shotgun (WGS) entry which is preliminary data.</text>
</comment>
<keyword evidence="4" id="KW-1185">Reference proteome</keyword>
<proteinExistence type="predicted"/>
<organism evidence="3 4">
    <name type="scientific">Puccinia coronata f. sp. avenae</name>
    <dbReference type="NCBI Taxonomy" id="200324"/>
    <lineage>
        <taxon>Eukaryota</taxon>
        <taxon>Fungi</taxon>
        <taxon>Dikarya</taxon>
        <taxon>Basidiomycota</taxon>
        <taxon>Pucciniomycotina</taxon>
        <taxon>Pucciniomycetes</taxon>
        <taxon>Pucciniales</taxon>
        <taxon>Pucciniaceae</taxon>
        <taxon>Puccinia</taxon>
    </lineage>
</organism>
<dbReference type="InterPro" id="IPR046496">
    <property type="entry name" value="DUF6589"/>
</dbReference>
<accession>A0A2N5RX21</accession>
<protein>
    <recommendedName>
        <fullName evidence="2">DUF6589 domain-containing protein</fullName>
    </recommendedName>
</protein>
<gene>
    <name evidence="3" type="ORF">PCANC_26216</name>
</gene>
<dbReference type="Proteomes" id="UP000235388">
    <property type="component" value="Unassembled WGS sequence"/>
</dbReference>
<evidence type="ECO:0000256" key="1">
    <source>
        <dbReference type="SAM" id="MobiDB-lite"/>
    </source>
</evidence>
<feature type="region of interest" description="Disordered" evidence="1">
    <location>
        <begin position="710"/>
        <end position="729"/>
    </location>
</feature>
<evidence type="ECO:0000313" key="3">
    <source>
        <dbReference type="EMBL" id="PLW05549.1"/>
    </source>
</evidence>
<feature type="compositionally biased region" description="Polar residues" evidence="1">
    <location>
        <begin position="717"/>
        <end position="729"/>
    </location>
</feature>
<evidence type="ECO:0000259" key="2">
    <source>
        <dbReference type="Pfam" id="PF20231"/>
    </source>
</evidence>
<feature type="domain" description="DUF6589" evidence="2">
    <location>
        <begin position="341"/>
        <end position="681"/>
    </location>
</feature>